<evidence type="ECO:0000313" key="2">
    <source>
        <dbReference type="EMBL" id="SUU97346.1"/>
    </source>
</evidence>
<keyword evidence="1" id="KW-0472">Membrane</keyword>
<dbReference type="EMBL" id="UFSW01000001">
    <property type="protein sequence ID" value="SUU97346.1"/>
    <property type="molecule type" value="Genomic_DNA"/>
</dbReference>
<keyword evidence="1" id="KW-1133">Transmembrane helix</keyword>
<feature type="transmembrane region" description="Helical" evidence="1">
    <location>
        <begin position="6"/>
        <end position="32"/>
    </location>
</feature>
<evidence type="ECO:0000256" key="1">
    <source>
        <dbReference type="SAM" id="Phobius"/>
    </source>
</evidence>
<accession>A0A380X534</accession>
<organism evidence="2 3">
    <name type="scientific">Avibacterium paragallinarum</name>
    <name type="common">Haemophilus gallinarum</name>
    <dbReference type="NCBI Taxonomy" id="728"/>
    <lineage>
        <taxon>Bacteria</taxon>
        <taxon>Pseudomonadati</taxon>
        <taxon>Pseudomonadota</taxon>
        <taxon>Gammaproteobacteria</taxon>
        <taxon>Pasteurellales</taxon>
        <taxon>Pasteurellaceae</taxon>
        <taxon>Avibacterium</taxon>
    </lineage>
</organism>
<reference evidence="2 3" key="1">
    <citation type="submission" date="2018-06" db="EMBL/GenBank/DDBJ databases">
        <authorList>
            <consortium name="Pathogen Informatics"/>
            <person name="Doyle S."/>
        </authorList>
    </citation>
    <scope>NUCLEOTIDE SEQUENCE [LARGE SCALE GENOMIC DNA]</scope>
    <source>
        <strain evidence="2 3">NCTC10926</strain>
    </source>
</reference>
<name>A0A380X534_AVIPA</name>
<gene>
    <name evidence="2" type="ORF">NCTC10926_00729</name>
</gene>
<evidence type="ECO:0000313" key="3">
    <source>
        <dbReference type="Proteomes" id="UP000254620"/>
    </source>
</evidence>
<dbReference type="AlphaFoldDB" id="A0A380X534"/>
<proteinExistence type="predicted"/>
<protein>
    <submittedName>
        <fullName evidence="2">Uncharacterized protein</fullName>
    </submittedName>
</protein>
<keyword evidence="1" id="KW-0812">Transmembrane</keyword>
<dbReference type="Proteomes" id="UP000254620">
    <property type="component" value="Unassembled WGS sequence"/>
</dbReference>
<sequence length="33" mass="3566">MYLDSFGTAIMAVCIFIAVVVFGLGVLVGWLFL</sequence>